<dbReference type="RefSeq" id="WP_045460892.1">
    <property type="nucleotide sequence ID" value="NZ_BBLT01000002.1"/>
</dbReference>
<proteinExistence type="inferred from homology"/>
<sequence length="95" mass="11248">MHIDKETIRKIAHLGRLEFEEKNEEHILKDFNKILDWMDKLNELDTSNVAPLIHMSSEVNVLREDEVKVTLKHEEALYNAPKKDSDYFRVPKFLG</sequence>
<evidence type="ECO:0000313" key="3">
    <source>
        <dbReference type="Proteomes" id="UP000030185"/>
    </source>
</evidence>
<dbReference type="EMBL" id="BBLT01000002">
    <property type="protein sequence ID" value="GAL84396.1"/>
    <property type="molecule type" value="Genomic_DNA"/>
</dbReference>
<dbReference type="SUPFAM" id="SSF141000">
    <property type="entry name" value="Glu-tRNAGln amidotransferase C subunit"/>
    <property type="match status" value="1"/>
</dbReference>
<keyword evidence="3" id="KW-1185">Reference proteome</keyword>
<dbReference type="HAMAP" id="MF_00122">
    <property type="entry name" value="GatC"/>
    <property type="match status" value="1"/>
</dbReference>
<dbReference type="GO" id="GO:0006450">
    <property type="term" value="P:regulation of translational fidelity"/>
    <property type="evidence" value="ECO:0007669"/>
    <property type="project" value="InterPro"/>
</dbReference>
<dbReference type="GO" id="GO:0050566">
    <property type="term" value="F:asparaginyl-tRNA synthase (glutamine-hydrolyzing) activity"/>
    <property type="evidence" value="ECO:0007669"/>
    <property type="project" value="RHEA"/>
</dbReference>
<keyword evidence="1" id="KW-0436">Ligase</keyword>
<accession>A0A098LBV0</accession>
<protein>
    <recommendedName>
        <fullName evidence="1">Aspartyl/glutamyl-tRNA(Asn/Gln) amidotransferase subunit C</fullName>
        <shortName evidence="1">Asp/Glu-ADT subunit C</shortName>
        <ecNumber evidence="1">6.3.5.-</ecNumber>
    </recommendedName>
</protein>
<evidence type="ECO:0000256" key="1">
    <source>
        <dbReference type="HAMAP-Rule" id="MF_00122"/>
    </source>
</evidence>
<name>A0A098LBV0_9BACT</name>
<comment type="subunit">
    <text evidence="1">Heterotrimer of A, B and C subunits.</text>
</comment>
<evidence type="ECO:0000313" key="2">
    <source>
        <dbReference type="EMBL" id="GAL84396.1"/>
    </source>
</evidence>
<dbReference type="NCBIfam" id="TIGR00135">
    <property type="entry name" value="gatC"/>
    <property type="match status" value="1"/>
</dbReference>
<comment type="catalytic activity">
    <reaction evidence="1">
        <text>L-aspartyl-tRNA(Asn) + L-glutamine + ATP + H2O = L-asparaginyl-tRNA(Asn) + L-glutamate + ADP + phosphate + 2 H(+)</text>
        <dbReference type="Rhea" id="RHEA:14513"/>
        <dbReference type="Rhea" id="RHEA-COMP:9674"/>
        <dbReference type="Rhea" id="RHEA-COMP:9677"/>
        <dbReference type="ChEBI" id="CHEBI:15377"/>
        <dbReference type="ChEBI" id="CHEBI:15378"/>
        <dbReference type="ChEBI" id="CHEBI:29985"/>
        <dbReference type="ChEBI" id="CHEBI:30616"/>
        <dbReference type="ChEBI" id="CHEBI:43474"/>
        <dbReference type="ChEBI" id="CHEBI:58359"/>
        <dbReference type="ChEBI" id="CHEBI:78515"/>
        <dbReference type="ChEBI" id="CHEBI:78516"/>
        <dbReference type="ChEBI" id="CHEBI:456216"/>
    </reaction>
</comment>
<dbReference type="Pfam" id="PF02686">
    <property type="entry name" value="GatC"/>
    <property type="match status" value="1"/>
</dbReference>
<comment type="function">
    <text evidence="1">Allows the formation of correctly charged Asn-tRNA(Asn) or Gln-tRNA(Gln) through the transamidation of misacylated Asp-tRNA(Asn) or Glu-tRNA(Gln) in organisms which lack either or both of asparaginyl-tRNA or glutaminyl-tRNA synthetases. The reaction takes place in the presence of glutamine and ATP through an activated phospho-Asp-tRNA(Asn) or phospho-Glu-tRNA(Gln).</text>
</comment>
<dbReference type="GO" id="GO:0005524">
    <property type="term" value="F:ATP binding"/>
    <property type="evidence" value="ECO:0007669"/>
    <property type="project" value="UniProtKB-KW"/>
</dbReference>
<comment type="caution">
    <text evidence="2">The sequence shown here is derived from an EMBL/GenBank/DDBJ whole genome shotgun (WGS) entry which is preliminary data.</text>
</comment>
<keyword evidence="2" id="KW-0808">Transferase</keyword>
<dbReference type="GO" id="GO:0016740">
    <property type="term" value="F:transferase activity"/>
    <property type="evidence" value="ECO:0007669"/>
    <property type="project" value="UniProtKB-KW"/>
</dbReference>
<dbReference type="GO" id="GO:0050567">
    <property type="term" value="F:glutaminyl-tRNA synthase (glutamine-hydrolyzing) activity"/>
    <property type="evidence" value="ECO:0007669"/>
    <property type="project" value="UniProtKB-UniRule"/>
</dbReference>
<reference evidence="2 3" key="1">
    <citation type="submission" date="2014-09" db="EMBL/GenBank/DDBJ databases">
        <title>Sporocytophaga myxococcoides PG-01 genome sequencing.</title>
        <authorList>
            <person name="Liu L."/>
            <person name="Gao P.J."/>
            <person name="Chen G.J."/>
            <person name="Wang L.S."/>
        </authorList>
    </citation>
    <scope>NUCLEOTIDE SEQUENCE [LARGE SCALE GENOMIC DNA]</scope>
    <source>
        <strain evidence="2 3">PG-01</strain>
    </source>
</reference>
<keyword evidence="1" id="KW-0067">ATP-binding</keyword>
<dbReference type="Gene3D" id="1.10.20.60">
    <property type="entry name" value="Glu-tRNAGln amidotransferase C subunit, N-terminal domain"/>
    <property type="match status" value="1"/>
</dbReference>
<dbReference type="Proteomes" id="UP000030185">
    <property type="component" value="Unassembled WGS sequence"/>
</dbReference>
<dbReference type="eggNOG" id="COG0721">
    <property type="taxonomic scope" value="Bacteria"/>
</dbReference>
<dbReference type="PANTHER" id="PTHR15004">
    <property type="entry name" value="GLUTAMYL-TRNA(GLN) AMIDOTRANSFERASE SUBUNIT C, MITOCHONDRIAL"/>
    <property type="match status" value="1"/>
</dbReference>
<comment type="similarity">
    <text evidence="1">Belongs to the GatC family.</text>
</comment>
<dbReference type="EC" id="6.3.5.-" evidence="1"/>
<keyword evidence="1" id="KW-0547">Nucleotide-binding</keyword>
<dbReference type="STRING" id="153721.MYP_1624"/>
<dbReference type="InterPro" id="IPR003837">
    <property type="entry name" value="GatC"/>
</dbReference>
<organism evidence="2 3">
    <name type="scientific">Sporocytophaga myxococcoides</name>
    <dbReference type="NCBI Taxonomy" id="153721"/>
    <lineage>
        <taxon>Bacteria</taxon>
        <taxon>Pseudomonadati</taxon>
        <taxon>Bacteroidota</taxon>
        <taxon>Cytophagia</taxon>
        <taxon>Cytophagales</taxon>
        <taxon>Cytophagaceae</taxon>
        <taxon>Sporocytophaga</taxon>
    </lineage>
</organism>
<dbReference type="InterPro" id="IPR036113">
    <property type="entry name" value="Asp/Glu-ADT_sf_sub_c"/>
</dbReference>
<dbReference type="PANTHER" id="PTHR15004:SF0">
    <property type="entry name" value="GLUTAMYL-TRNA(GLN) AMIDOTRANSFERASE SUBUNIT C, MITOCHONDRIAL"/>
    <property type="match status" value="1"/>
</dbReference>
<gene>
    <name evidence="1" type="primary">gatC</name>
    <name evidence="2" type="ORF">MYP_1624</name>
</gene>
<dbReference type="GO" id="GO:0006412">
    <property type="term" value="P:translation"/>
    <property type="evidence" value="ECO:0007669"/>
    <property type="project" value="UniProtKB-UniRule"/>
</dbReference>
<dbReference type="AlphaFoldDB" id="A0A098LBV0"/>
<dbReference type="OrthoDB" id="9813938at2"/>
<keyword evidence="1" id="KW-0648">Protein biosynthesis</keyword>
<dbReference type="GO" id="GO:0070681">
    <property type="term" value="P:glutaminyl-tRNAGln biosynthesis via transamidation"/>
    <property type="evidence" value="ECO:0007669"/>
    <property type="project" value="TreeGrafter"/>
</dbReference>
<comment type="catalytic activity">
    <reaction evidence="1">
        <text>L-glutamyl-tRNA(Gln) + L-glutamine + ATP + H2O = L-glutaminyl-tRNA(Gln) + L-glutamate + ADP + phosphate + H(+)</text>
        <dbReference type="Rhea" id="RHEA:17521"/>
        <dbReference type="Rhea" id="RHEA-COMP:9681"/>
        <dbReference type="Rhea" id="RHEA-COMP:9684"/>
        <dbReference type="ChEBI" id="CHEBI:15377"/>
        <dbReference type="ChEBI" id="CHEBI:15378"/>
        <dbReference type="ChEBI" id="CHEBI:29985"/>
        <dbReference type="ChEBI" id="CHEBI:30616"/>
        <dbReference type="ChEBI" id="CHEBI:43474"/>
        <dbReference type="ChEBI" id="CHEBI:58359"/>
        <dbReference type="ChEBI" id="CHEBI:78520"/>
        <dbReference type="ChEBI" id="CHEBI:78521"/>
        <dbReference type="ChEBI" id="CHEBI:456216"/>
    </reaction>
</comment>